<reference evidence="1 3" key="1">
    <citation type="journal article" date="2008" name="Science">
        <title>The Physcomitrella genome reveals evolutionary insights into the conquest of land by plants.</title>
        <authorList>
            <person name="Rensing S."/>
            <person name="Lang D."/>
            <person name="Zimmer A."/>
            <person name="Terry A."/>
            <person name="Salamov A."/>
            <person name="Shapiro H."/>
            <person name="Nishiyama T."/>
            <person name="Perroud P.-F."/>
            <person name="Lindquist E."/>
            <person name="Kamisugi Y."/>
            <person name="Tanahashi T."/>
            <person name="Sakakibara K."/>
            <person name="Fujita T."/>
            <person name="Oishi K."/>
            <person name="Shin-I T."/>
            <person name="Kuroki Y."/>
            <person name="Toyoda A."/>
            <person name="Suzuki Y."/>
            <person name="Hashimoto A."/>
            <person name="Yamaguchi K."/>
            <person name="Sugano A."/>
            <person name="Kohara Y."/>
            <person name="Fujiyama A."/>
            <person name="Anterola A."/>
            <person name="Aoki S."/>
            <person name="Ashton N."/>
            <person name="Barbazuk W.B."/>
            <person name="Barker E."/>
            <person name="Bennetzen J."/>
            <person name="Bezanilla M."/>
            <person name="Blankenship R."/>
            <person name="Cho S.H."/>
            <person name="Dutcher S."/>
            <person name="Estelle M."/>
            <person name="Fawcett J.A."/>
            <person name="Gundlach H."/>
            <person name="Hanada K."/>
            <person name="Heyl A."/>
            <person name="Hicks K.A."/>
            <person name="Hugh J."/>
            <person name="Lohr M."/>
            <person name="Mayer K."/>
            <person name="Melkozernov A."/>
            <person name="Murata T."/>
            <person name="Nelson D."/>
            <person name="Pils B."/>
            <person name="Prigge M."/>
            <person name="Reiss B."/>
            <person name="Renner T."/>
            <person name="Rombauts S."/>
            <person name="Rushton P."/>
            <person name="Sanderfoot A."/>
            <person name="Schween G."/>
            <person name="Shiu S.-H."/>
            <person name="Stueber K."/>
            <person name="Theodoulou F.L."/>
            <person name="Tu H."/>
            <person name="Van de Peer Y."/>
            <person name="Verrier P.J."/>
            <person name="Waters E."/>
            <person name="Wood A."/>
            <person name="Yang L."/>
            <person name="Cove D."/>
            <person name="Cuming A."/>
            <person name="Hasebe M."/>
            <person name="Lucas S."/>
            <person name="Mishler D.B."/>
            <person name="Reski R."/>
            <person name="Grigoriev I."/>
            <person name="Quatrano R.S."/>
            <person name="Boore J.L."/>
        </authorList>
    </citation>
    <scope>NUCLEOTIDE SEQUENCE [LARGE SCALE GENOMIC DNA]</scope>
    <source>
        <strain evidence="2 3">cv. Gransden 2004</strain>
    </source>
</reference>
<proteinExistence type="predicted"/>
<dbReference type="AlphaFoldDB" id="A0A2K1JBQ1"/>
<evidence type="ECO:0000313" key="3">
    <source>
        <dbReference type="Proteomes" id="UP000006727"/>
    </source>
</evidence>
<accession>A0A2K1JBQ1</accession>
<sequence length="278" mass="28344">MAAMSAAMAASGSAVAGPLSSPFSTSGFNSARVQQLGIKRTNTSLSASRIVVVRASHNSGEHVPVRSKILIALVAAGGALTLGSTPFPNSSGEAIALDLNSITDNVKELSSNIPSSNGDQDGNSAVEVAKQVAKRVATNAARDFASENSENKTDALLDSVKDLVGKIPSLGDIEQAKNAAVDVAKSAAQTVAADISKEGDSNQASGVFETVKSLSKNIPGFDADKMVQNAAIDAAKNATQSQASSAARDLADQAKNRIGAEAGKFLFNTITGQNNDNN</sequence>
<reference evidence="1 3" key="2">
    <citation type="journal article" date="2018" name="Plant J.">
        <title>The Physcomitrella patens chromosome-scale assembly reveals moss genome structure and evolution.</title>
        <authorList>
            <person name="Lang D."/>
            <person name="Ullrich K.K."/>
            <person name="Murat F."/>
            <person name="Fuchs J."/>
            <person name="Jenkins J."/>
            <person name="Haas F.B."/>
            <person name="Piednoel M."/>
            <person name="Gundlach H."/>
            <person name="Van Bel M."/>
            <person name="Meyberg R."/>
            <person name="Vives C."/>
            <person name="Morata J."/>
            <person name="Symeonidi A."/>
            <person name="Hiss M."/>
            <person name="Muchero W."/>
            <person name="Kamisugi Y."/>
            <person name="Saleh O."/>
            <person name="Blanc G."/>
            <person name="Decker E.L."/>
            <person name="van Gessel N."/>
            <person name="Grimwood J."/>
            <person name="Hayes R.D."/>
            <person name="Graham S.W."/>
            <person name="Gunter L.E."/>
            <person name="McDaniel S.F."/>
            <person name="Hoernstein S.N.W."/>
            <person name="Larsson A."/>
            <person name="Li F.W."/>
            <person name="Perroud P.F."/>
            <person name="Phillips J."/>
            <person name="Ranjan P."/>
            <person name="Rokshar D.S."/>
            <person name="Rothfels C.J."/>
            <person name="Schneider L."/>
            <person name="Shu S."/>
            <person name="Stevenson D.W."/>
            <person name="Thummler F."/>
            <person name="Tillich M."/>
            <person name="Villarreal Aguilar J.C."/>
            <person name="Widiez T."/>
            <person name="Wong G.K."/>
            <person name="Wymore A."/>
            <person name="Zhang Y."/>
            <person name="Zimmer A.D."/>
            <person name="Quatrano R.S."/>
            <person name="Mayer K.F.X."/>
            <person name="Goodstein D."/>
            <person name="Casacuberta J.M."/>
            <person name="Vandepoele K."/>
            <person name="Reski R."/>
            <person name="Cuming A.C."/>
            <person name="Tuskan G.A."/>
            <person name="Maumus F."/>
            <person name="Salse J."/>
            <person name="Schmutz J."/>
            <person name="Rensing S.A."/>
        </authorList>
    </citation>
    <scope>NUCLEOTIDE SEQUENCE [LARGE SCALE GENOMIC DNA]</scope>
    <source>
        <strain evidence="2 3">cv. Gransden 2004</strain>
    </source>
</reference>
<dbReference type="Gramene" id="Pp3c15_2990V3.2">
    <property type="protein sequence ID" value="Pp3c15_2990V3.2"/>
    <property type="gene ID" value="Pp3c15_2990"/>
</dbReference>
<keyword evidence="3" id="KW-1185">Reference proteome</keyword>
<dbReference type="OrthoDB" id="10509517at2759"/>
<dbReference type="EnsemblPlants" id="Pp3c15_2990V3.1">
    <property type="protein sequence ID" value="Pp3c15_2990V3.1"/>
    <property type="gene ID" value="Pp3c15_2990"/>
</dbReference>
<dbReference type="Proteomes" id="UP000006727">
    <property type="component" value="Chromosome 15"/>
</dbReference>
<dbReference type="EMBL" id="ABEU02000015">
    <property type="protein sequence ID" value="PNR38950.1"/>
    <property type="molecule type" value="Genomic_DNA"/>
</dbReference>
<evidence type="ECO:0000313" key="2">
    <source>
        <dbReference type="EnsemblPlants" id="Pp3c15_2990V3.1"/>
    </source>
</evidence>
<dbReference type="RefSeq" id="XP_024396232.1">
    <property type="nucleotide sequence ID" value="XM_024540464.2"/>
</dbReference>
<dbReference type="Gramene" id="Pp3c15_2990V3.1">
    <property type="protein sequence ID" value="Pp3c15_2990V3.1"/>
    <property type="gene ID" value="Pp3c15_2990"/>
</dbReference>
<dbReference type="GeneID" id="112292205"/>
<name>A0A2K1JBQ1_PHYPA</name>
<gene>
    <name evidence="2" type="primary">LOC112292205</name>
    <name evidence="1" type="ORF">PHYPA_019228</name>
</gene>
<dbReference type="EnsemblPlants" id="Pp3c15_2990V3.2">
    <property type="protein sequence ID" value="Pp3c15_2990V3.2"/>
    <property type="gene ID" value="Pp3c15_2990"/>
</dbReference>
<organism evidence="1">
    <name type="scientific">Physcomitrium patens</name>
    <name type="common">Spreading-leaved earth moss</name>
    <name type="synonym">Physcomitrella patens</name>
    <dbReference type="NCBI Taxonomy" id="3218"/>
    <lineage>
        <taxon>Eukaryota</taxon>
        <taxon>Viridiplantae</taxon>
        <taxon>Streptophyta</taxon>
        <taxon>Embryophyta</taxon>
        <taxon>Bryophyta</taxon>
        <taxon>Bryophytina</taxon>
        <taxon>Bryopsida</taxon>
        <taxon>Funariidae</taxon>
        <taxon>Funariales</taxon>
        <taxon>Funariaceae</taxon>
        <taxon>Physcomitrium</taxon>
    </lineage>
</organism>
<dbReference type="PaxDb" id="3218-PP1S124_123V6.1"/>
<reference evidence="2" key="3">
    <citation type="submission" date="2020-12" db="UniProtKB">
        <authorList>
            <consortium name="EnsemblPlants"/>
        </authorList>
    </citation>
    <scope>IDENTIFICATION</scope>
</reference>
<evidence type="ECO:0000313" key="1">
    <source>
        <dbReference type="EMBL" id="PNR38950.1"/>
    </source>
</evidence>
<protein>
    <submittedName>
        <fullName evidence="1 2">Uncharacterized protein</fullName>
    </submittedName>
</protein>